<dbReference type="EMBL" id="LT976981">
    <property type="protein sequence ID" value="SOZ74446.1"/>
    <property type="molecule type" value="Genomic_DNA"/>
</dbReference>
<evidence type="ECO:0000313" key="2">
    <source>
        <dbReference type="Proteomes" id="UP000256952"/>
    </source>
</evidence>
<proteinExistence type="predicted"/>
<evidence type="ECO:0000313" key="1">
    <source>
        <dbReference type="EMBL" id="SOZ74446.1"/>
    </source>
</evidence>
<accession>A0A375EDX7</accession>
<geneLocation type="plasmid" evidence="2">
    <name>cbm2613_p</name>
</geneLocation>
<gene>
    <name evidence="1" type="ORF">CBM2613_P20013</name>
</gene>
<protein>
    <submittedName>
        <fullName evidence="1">Uncharacterized protein</fullName>
    </submittedName>
</protein>
<dbReference type="AlphaFoldDB" id="A0A375EDX7"/>
<reference evidence="2" key="1">
    <citation type="submission" date="2018-01" db="EMBL/GenBank/DDBJ databases">
        <authorList>
            <person name="Gaut B.S."/>
            <person name="Morton B.R."/>
            <person name="Clegg M.T."/>
            <person name="Duvall M.R."/>
        </authorList>
    </citation>
    <scope>NUCLEOTIDE SEQUENCE [LARGE SCALE GENOMIC DNA]</scope>
    <source>
        <plasmid evidence="2">Plasmid cbm2613_p</plasmid>
    </source>
</reference>
<sequence>MTPGASTLILTNTSVTGICFDYHSRRAESLMRLKWDVLLGHSRRNLWTTATGSQS</sequence>
<name>A0A375EDX7_9BURK</name>
<keyword evidence="1" id="KW-0614">Plasmid</keyword>
<dbReference type="Proteomes" id="UP000256952">
    <property type="component" value="Plasmid CBM2613_p"/>
</dbReference>
<organism evidence="1 2">
    <name type="scientific">Cupriavidus taiwanensis</name>
    <dbReference type="NCBI Taxonomy" id="164546"/>
    <lineage>
        <taxon>Bacteria</taxon>
        <taxon>Pseudomonadati</taxon>
        <taxon>Pseudomonadota</taxon>
        <taxon>Betaproteobacteria</taxon>
        <taxon>Burkholderiales</taxon>
        <taxon>Burkholderiaceae</taxon>
        <taxon>Cupriavidus</taxon>
    </lineage>
</organism>